<keyword evidence="2" id="KW-1185">Reference proteome</keyword>
<protein>
    <recommendedName>
        <fullName evidence="3">Reverse transcriptase domain-containing protein</fullName>
    </recommendedName>
</protein>
<accession>A0A4C1ZT01</accession>
<gene>
    <name evidence="1" type="ORF">EVAR_64793_1</name>
</gene>
<dbReference type="EMBL" id="BGZK01002113">
    <property type="protein sequence ID" value="GBP90808.1"/>
    <property type="molecule type" value="Genomic_DNA"/>
</dbReference>
<sequence length="183" mass="20629">MNSYLNDLKEYDCELRIDELSIKCFLYADDQAILAPSASRLLLRKRGMKVNINKIKVMVFEKGESTTECDILKEVVTGIRDATTDTHLALGVATALNTVSYDKFHLITYGLTSARSTQYESDRINFPRVRAKLIRGYATYSRRCAVRLRSAVFHCAGSPGGITKCRRLDVDVKMEIDIYMGVA</sequence>
<proteinExistence type="predicted"/>
<reference evidence="1 2" key="1">
    <citation type="journal article" date="2019" name="Commun. Biol.">
        <title>The bagworm genome reveals a unique fibroin gene that provides high tensile strength.</title>
        <authorList>
            <person name="Kono N."/>
            <person name="Nakamura H."/>
            <person name="Ohtoshi R."/>
            <person name="Tomita M."/>
            <person name="Numata K."/>
            <person name="Arakawa K."/>
        </authorList>
    </citation>
    <scope>NUCLEOTIDE SEQUENCE [LARGE SCALE GENOMIC DNA]</scope>
</reference>
<dbReference type="Proteomes" id="UP000299102">
    <property type="component" value="Unassembled WGS sequence"/>
</dbReference>
<evidence type="ECO:0000313" key="1">
    <source>
        <dbReference type="EMBL" id="GBP90808.1"/>
    </source>
</evidence>
<evidence type="ECO:0000313" key="2">
    <source>
        <dbReference type="Proteomes" id="UP000299102"/>
    </source>
</evidence>
<dbReference type="OrthoDB" id="425681at2759"/>
<comment type="caution">
    <text evidence="1">The sequence shown here is derived from an EMBL/GenBank/DDBJ whole genome shotgun (WGS) entry which is preliminary data.</text>
</comment>
<name>A0A4C1ZT01_EUMVA</name>
<evidence type="ECO:0008006" key="3">
    <source>
        <dbReference type="Google" id="ProtNLM"/>
    </source>
</evidence>
<dbReference type="AlphaFoldDB" id="A0A4C1ZT01"/>
<organism evidence="1 2">
    <name type="scientific">Eumeta variegata</name>
    <name type="common">Bagworm moth</name>
    <name type="synonym">Eumeta japonica</name>
    <dbReference type="NCBI Taxonomy" id="151549"/>
    <lineage>
        <taxon>Eukaryota</taxon>
        <taxon>Metazoa</taxon>
        <taxon>Ecdysozoa</taxon>
        <taxon>Arthropoda</taxon>
        <taxon>Hexapoda</taxon>
        <taxon>Insecta</taxon>
        <taxon>Pterygota</taxon>
        <taxon>Neoptera</taxon>
        <taxon>Endopterygota</taxon>
        <taxon>Lepidoptera</taxon>
        <taxon>Glossata</taxon>
        <taxon>Ditrysia</taxon>
        <taxon>Tineoidea</taxon>
        <taxon>Psychidae</taxon>
        <taxon>Oiketicinae</taxon>
        <taxon>Eumeta</taxon>
    </lineage>
</organism>